<dbReference type="AlphaFoldDB" id="A0A2T0WA26"/>
<reference evidence="2 3" key="1">
    <citation type="submission" date="2018-03" db="EMBL/GenBank/DDBJ databases">
        <title>Genomic Encyclopedia of Archaeal and Bacterial Type Strains, Phase II (KMG-II): from individual species to whole genera.</title>
        <authorList>
            <person name="Goeker M."/>
        </authorList>
    </citation>
    <scope>NUCLEOTIDE SEQUENCE [LARGE SCALE GENOMIC DNA]</scope>
    <source>
        <strain evidence="2 3">DSM 100212</strain>
    </source>
</reference>
<evidence type="ECO:0000313" key="3">
    <source>
        <dbReference type="Proteomes" id="UP000238392"/>
    </source>
</evidence>
<feature type="domain" description="Xylose isomerase-like TIM barrel" evidence="1">
    <location>
        <begin position="32"/>
        <end position="295"/>
    </location>
</feature>
<dbReference type="OrthoDB" id="9804047at2"/>
<proteinExistence type="predicted"/>
<dbReference type="InterPro" id="IPR036237">
    <property type="entry name" value="Xyl_isomerase-like_sf"/>
</dbReference>
<keyword evidence="3" id="KW-1185">Reference proteome</keyword>
<accession>A0A2T0WA26</accession>
<dbReference type="SUPFAM" id="SSF51658">
    <property type="entry name" value="Xylose isomerase-like"/>
    <property type="match status" value="1"/>
</dbReference>
<dbReference type="InterPro" id="IPR013022">
    <property type="entry name" value="Xyl_isomerase-like_TIM-brl"/>
</dbReference>
<dbReference type="PANTHER" id="PTHR12110">
    <property type="entry name" value="HYDROXYPYRUVATE ISOMERASE"/>
    <property type="match status" value="1"/>
</dbReference>
<dbReference type="RefSeq" id="WP_106268701.1">
    <property type="nucleotide sequence ID" value="NZ_PVTQ01000030.1"/>
</dbReference>
<comment type="caution">
    <text evidence="2">The sequence shown here is derived from an EMBL/GenBank/DDBJ whole genome shotgun (WGS) entry which is preliminary data.</text>
</comment>
<sequence length="311" mass="34020">MTDCPITITCAPCCWGVDDVTNPNLPHWEKVLDEAAAAGFGGLELGPYGYMPLKNNVVADALAARNLSIVAGTIFDDLVSPANKETLLRQTREICGFITALPKPKSHTGQRFDAPYLTVMDWGHDERDYAAGHSDRAPRLTLDDWRGMMNNIRAISEVARDEFGVRAVIHPHAGGYIEFADELAQLVQDIDGDVAGLCLDTGHMAYSGMDPVAGLRTYWDRLDYIHFKDIDPAVYARVMGERIRFFDACAAGVMCPIGRGSIDYTAVYGLLSEMAYGGYITIEQERDPRNGASVLDDLAASRAFLSSVGFV</sequence>
<dbReference type="Proteomes" id="UP000238392">
    <property type="component" value="Unassembled WGS sequence"/>
</dbReference>
<dbReference type="Gene3D" id="3.20.20.150">
    <property type="entry name" value="Divalent-metal-dependent TIM barrel enzymes"/>
    <property type="match status" value="1"/>
</dbReference>
<name>A0A2T0WA26_9RHOB</name>
<dbReference type="EMBL" id="PVTQ01000030">
    <property type="protein sequence ID" value="PRY83550.1"/>
    <property type="molecule type" value="Genomic_DNA"/>
</dbReference>
<dbReference type="InterPro" id="IPR050312">
    <property type="entry name" value="IolE/XylAMocC-like"/>
</dbReference>
<dbReference type="Pfam" id="PF01261">
    <property type="entry name" value="AP_endonuc_2"/>
    <property type="match status" value="1"/>
</dbReference>
<dbReference type="PANTHER" id="PTHR12110:SF41">
    <property type="entry name" value="INOSOSE DEHYDRATASE"/>
    <property type="match status" value="1"/>
</dbReference>
<protein>
    <submittedName>
        <fullName evidence="2">Inosose dehydratase</fullName>
    </submittedName>
</protein>
<evidence type="ECO:0000313" key="2">
    <source>
        <dbReference type="EMBL" id="PRY83550.1"/>
    </source>
</evidence>
<gene>
    <name evidence="2" type="ORF">CLV74_1301</name>
</gene>
<evidence type="ECO:0000259" key="1">
    <source>
        <dbReference type="Pfam" id="PF01261"/>
    </source>
</evidence>
<organism evidence="2 3">
    <name type="scientific">Donghicola tyrosinivorans</name>
    <dbReference type="NCBI Taxonomy" id="1652492"/>
    <lineage>
        <taxon>Bacteria</taxon>
        <taxon>Pseudomonadati</taxon>
        <taxon>Pseudomonadota</taxon>
        <taxon>Alphaproteobacteria</taxon>
        <taxon>Rhodobacterales</taxon>
        <taxon>Roseobacteraceae</taxon>
        <taxon>Donghicola</taxon>
    </lineage>
</organism>